<evidence type="ECO:0000313" key="2">
    <source>
        <dbReference type="EMBL" id="GAA4037676.1"/>
    </source>
</evidence>
<evidence type="ECO:0000313" key="3">
    <source>
        <dbReference type="Proteomes" id="UP001501469"/>
    </source>
</evidence>
<reference evidence="3" key="1">
    <citation type="journal article" date="2019" name="Int. J. Syst. Evol. Microbiol.">
        <title>The Global Catalogue of Microorganisms (GCM) 10K type strain sequencing project: providing services to taxonomists for standard genome sequencing and annotation.</title>
        <authorList>
            <consortium name="The Broad Institute Genomics Platform"/>
            <consortium name="The Broad Institute Genome Sequencing Center for Infectious Disease"/>
            <person name="Wu L."/>
            <person name="Ma J."/>
        </authorList>
    </citation>
    <scope>NUCLEOTIDE SEQUENCE [LARGE SCALE GENOMIC DNA]</scope>
    <source>
        <strain evidence="3">JCM 17225</strain>
    </source>
</reference>
<proteinExistence type="predicted"/>
<dbReference type="EMBL" id="BAABDK010000017">
    <property type="protein sequence ID" value="GAA4037676.1"/>
    <property type="molecule type" value="Genomic_DNA"/>
</dbReference>
<sequence length="135" mass="14909">MVDTEGLPLAVQVQSASVQDPVGAGSVLAEAKARAPNLQLVWGDGRYKGPLVDHAAQALGMRVEVVSKPPGTTGFTALPRRWVIERTFAWLGKYRRLAGRDYETNPRNSEAWIKICLCNLMLRRLAKRPISKPDD</sequence>
<dbReference type="Pfam" id="PF01609">
    <property type="entry name" value="DDE_Tnp_1"/>
    <property type="match status" value="1"/>
</dbReference>
<dbReference type="PANTHER" id="PTHR30007">
    <property type="entry name" value="PHP DOMAIN PROTEIN"/>
    <property type="match status" value="1"/>
</dbReference>
<feature type="domain" description="Transposase IS4-like" evidence="1">
    <location>
        <begin position="2"/>
        <end position="118"/>
    </location>
</feature>
<gene>
    <name evidence="2" type="ORF">GCM10022409_23520</name>
</gene>
<dbReference type="InterPro" id="IPR002559">
    <property type="entry name" value="Transposase_11"/>
</dbReference>
<organism evidence="2 3">
    <name type="scientific">Hymenobacter glaciei</name>
    <dbReference type="NCBI Taxonomy" id="877209"/>
    <lineage>
        <taxon>Bacteria</taxon>
        <taxon>Pseudomonadati</taxon>
        <taxon>Bacteroidota</taxon>
        <taxon>Cytophagia</taxon>
        <taxon>Cytophagales</taxon>
        <taxon>Hymenobacteraceae</taxon>
        <taxon>Hymenobacter</taxon>
    </lineage>
</organism>
<name>A0ABP7U827_9BACT</name>
<protein>
    <recommendedName>
        <fullName evidence="1">Transposase IS4-like domain-containing protein</fullName>
    </recommendedName>
</protein>
<dbReference type="PANTHER" id="PTHR30007:SF0">
    <property type="entry name" value="TRANSPOSASE"/>
    <property type="match status" value="1"/>
</dbReference>
<comment type="caution">
    <text evidence="2">The sequence shown here is derived from an EMBL/GenBank/DDBJ whole genome shotgun (WGS) entry which is preliminary data.</text>
</comment>
<dbReference type="RefSeq" id="WP_345054500.1">
    <property type="nucleotide sequence ID" value="NZ_BAABDK010000017.1"/>
</dbReference>
<keyword evidence="3" id="KW-1185">Reference proteome</keyword>
<accession>A0ABP7U827</accession>
<dbReference type="Proteomes" id="UP001501469">
    <property type="component" value="Unassembled WGS sequence"/>
</dbReference>
<evidence type="ECO:0000259" key="1">
    <source>
        <dbReference type="Pfam" id="PF01609"/>
    </source>
</evidence>